<geneLocation type="plasmid" evidence="3 4">
    <name>pCM-KT1-1</name>
</geneLocation>
<dbReference type="EMBL" id="CP104779">
    <property type="protein sequence ID" value="WPC22690.1"/>
    <property type="molecule type" value="Genomic_DNA"/>
</dbReference>
<feature type="signal peptide" evidence="2">
    <location>
        <begin position="1"/>
        <end position="22"/>
    </location>
</feature>
<keyword evidence="2" id="KW-0732">Signal</keyword>
<feature type="chain" id="PRO_5046016704" description="DUF5067 domain-containing protein" evidence="2">
    <location>
        <begin position="23"/>
        <end position="283"/>
    </location>
</feature>
<evidence type="ECO:0008006" key="5">
    <source>
        <dbReference type="Google" id="ProtNLM"/>
    </source>
</evidence>
<dbReference type="PROSITE" id="PS51257">
    <property type="entry name" value="PROKAR_LIPOPROTEIN"/>
    <property type="match status" value="1"/>
</dbReference>
<accession>A0ABZ0Q6S2</accession>
<dbReference type="RefSeq" id="WP_063696928.1">
    <property type="nucleotide sequence ID" value="NZ_BBIM01000020.1"/>
</dbReference>
<dbReference type="Proteomes" id="UP001302696">
    <property type="component" value="Plasmid pCM-KT1-1"/>
</dbReference>
<sequence>MKKSLILSATMLTLLLSGCTTNSSSQKETSSSSKTSTRTIKTSYFQNLSNSAKRNVKFTFKLNQDDTEDNTADPVYVVSATIKNNTNKNIKFDQSKFICVLPSNKIISDKTGTLTIKAGETKSINQLFQKMPEQGTLGNGYIEYLNSDNKLAYTKFTHNIASSNNLTEQKLITQNKNTTANSTNDDMDSSESSSSVENSSSSESSSTQSTTSSTALTESQAKQILRNWAKSRGNGDDDFGGTSLDDLNASEGDNGSWSFVNDDGLAWGVSSTGKIHAPGDPIQ</sequence>
<feature type="region of interest" description="Disordered" evidence="1">
    <location>
        <begin position="171"/>
        <end position="263"/>
    </location>
</feature>
<evidence type="ECO:0000256" key="1">
    <source>
        <dbReference type="SAM" id="MobiDB-lite"/>
    </source>
</evidence>
<name>A0ABZ0Q6S2_9LACO</name>
<keyword evidence="4" id="KW-1185">Reference proteome</keyword>
<feature type="compositionally biased region" description="Low complexity" evidence="1">
    <location>
        <begin position="190"/>
        <end position="219"/>
    </location>
</feature>
<feature type="compositionally biased region" description="Polar residues" evidence="1">
    <location>
        <begin position="171"/>
        <end position="184"/>
    </location>
</feature>
<evidence type="ECO:0000313" key="4">
    <source>
        <dbReference type="Proteomes" id="UP001302696"/>
    </source>
</evidence>
<organism evidence="3 4">
    <name type="scientific">Pediococcus inopinatus</name>
    <dbReference type="NCBI Taxonomy" id="114090"/>
    <lineage>
        <taxon>Bacteria</taxon>
        <taxon>Bacillati</taxon>
        <taxon>Bacillota</taxon>
        <taxon>Bacilli</taxon>
        <taxon>Lactobacillales</taxon>
        <taxon>Lactobacillaceae</taxon>
        <taxon>Pediococcus</taxon>
    </lineage>
</organism>
<evidence type="ECO:0000313" key="3">
    <source>
        <dbReference type="EMBL" id="WPC22690.1"/>
    </source>
</evidence>
<gene>
    <name evidence="3" type="ORF">N6G96_10350</name>
</gene>
<keyword evidence="3" id="KW-0614">Plasmid</keyword>
<reference evidence="4" key="1">
    <citation type="submission" date="2024-06" db="EMBL/GenBank/DDBJ databases">
        <authorList>
            <person name="Chang H.C."/>
            <person name="Mun S.Y."/>
        </authorList>
    </citation>
    <scope>NUCLEOTIDE SEQUENCE [LARGE SCALE GENOMIC DNA]</scope>
    <source>
        <strain evidence="4">KT1</strain>
        <plasmid evidence="4">pCM-KT1-1</plasmid>
    </source>
</reference>
<proteinExistence type="predicted"/>
<protein>
    <recommendedName>
        <fullName evidence="5">DUF5067 domain-containing protein</fullName>
    </recommendedName>
</protein>
<evidence type="ECO:0000256" key="2">
    <source>
        <dbReference type="SAM" id="SignalP"/>
    </source>
</evidence>